<reference evidence="3" key="1">
    <citation type="journal article" date="2011" name="MBio">
        <title>Novel metabolic attributes of the genus Cyanothece, comprising a group of unicellular nitrogen-fixing Cyanobacteria.</title>
        <authorList>
            <person name="Bandyopadhyay A."/>
            <person name="Elvitigala T."/>
            <person name="Welsh E."/>
            <person name="Stockel J."/>
            <person name="Liberton M."/>
            <person name="Min H."/>
            <person name="Sherman L.A."/>
            <person name="Pakrasi H.B."/>
        </authorList>
    </citation>
    <scope>NUCLEOTIDE SEQUENCE [LARGE SCALE GENOMIC DNA]</scope>
    <source>
        <strain evidence="3">PCC 7424</strain>
        <plasmid evidence="3">pP742402</plasmid>
    </source>
</reference>
<gene>
    <name evidence="2" type="ordered locus">PCC7424_5361</name>
</gene>
<dbReference type="Proteomes" id="UP000002384">
    <property type="component" value="Plasmid pP742402"/>
</dbReference>
<keyword evidence="3" id="KW-1185">Reference proteome</keyword>
<dbReference type="EMBL" id="CP001293">
    <property type="protein sequence ID" value="ACK73944.1"/>
    <property type="molecule type" value="Genomic_DNA"/>
</dbReference>
<geneLocation type="plasmid" evidence="2 3">
    <name>pP742402</name>
</geneLocation>
<proteinExistence type="predicted"/>
<dbReference type="OrthoDB" id="9851417at2"/>
<feature type="region of interest" description="Disordered" evidence="1">
    <location>
        <begin position="67"/>
        <end position="89"/>
    </location>
</feature>
<evidence type="ECO:0000313" key="2">
    <source>
        <dbReference type="EMBL" id="ACK73944.1"/>
    </source>
</evidence>
<protein>
    <submittedName>
        <fullName evidence="2">Uncharacterized protein</fullName>
    </submittedName>
</protein>
<name>B7KMC2_GLOC7</name>
<dbReference type="HOGENOM" id="CLU_1710235_0_0_3"/>
<dbReference type="KEGG" id="cyc:PCC7424_5361"/>
<accession>B7KMC2</accession>
<evidence type="ECO:0000256" key="1">
    <source>
        <dbReference type="SAM" id="MobiDB-lite"/>
    </source>
</evidence>
<sequence length="156" mass="17300">MTSSIIATYSLEFSAFLKLAPSLRNEGAKFYTEAEGSNRILKFTKLPLQAQGLLPFAEPEFNKIKEEASSETSITPQETVKETVTPNETVEELSTPVIEEESTTVDVIYLSTEELSKLTKTQLTELAANNNIDLLKSVKSRKNLLVEFLANKIPAN</sequence>
<keyword evidence="2" id="KW-0614">Plasmid</keyword>
<organism evidence="2 3">
    <name type="scientific">Gloeothece citriformis (strain PCC 7424)</name>
    <name type="common">Cyanothece sp. (strain PCC 7424)</name>
    <dbReference type="NCBI Taxonomy" id="65393"/>
    <lineage>
        <taxon>Bacteria</taxon>
        <taxon>Bacillati</taxon>
        <taxon>Cyanobacteriota</taxon>
        <taxon>Cyanophyceae</taxon>
        <taxon>Oscillatoriophycideae</taxon>
        <taxon>Chroococcales</taxon>
        <taxon>Aphanothecaceae</taxon>
        <taxon>Gloeothece</taxon>
        <taxon>Gloeothece citriformis</taxon>
    </lineage>
</organism>
<dbReference type="RefSeq" id="WP_012599451.1">
    <property type="nucleotide sequence ID" value="NC_011737.1"/>
</dbReference>
<dbReference type="AlphaFoldDB" id="B7KMC2"/>
<feature type="compositionally biased region" description="Polar residues" evidence="1">
    <location>
        <begin position="70"/>
        <end position="88"/>
    </location>
</feature>
<evidence type="ECO:0000313" key="3">
    <source>
        <dbReference type="Proteomes" id="UP000002384"/>
    </source>
</evidence>